<dbReference type="InterPro" id="IPR052523">
    <property type="entry name" value="Trichothecene_AcTrans"/>
</dbReference>
<evidence type="ECO:0000259" key="1">
    <source>
        <dbReference type="PROSITE" id="PS51186"/>
    </source>
</evidence>
<evidence type="ECO:0000313" key="2">
    <source>
        <dbReference type="EMBL" id="KAF9327857.1"/>
    </source>
</evidence>
<evidence type="ECO:0000313" key="3">
    <source>
        <dbReference type="Proteomes" id="UP000696485"/>
    </source>
</evidence>
<comment type="caution">
    <text evidence="2">The sequence shown here is derived from an EMBL/GenBank/DDBJ whole genome shotgun (WGS) entry which is preliminary data.</text>
</comment>
<proteinExistence type="predicted"/>
<dbReference type="InterPro" id="IPR016181">
    <property type="entry name" value="Acyl_CoA_acyltransferase"/>
</dbReference>
<dbReference type="AlphaFoldDB" id="A0A9P5VJR7"/>
<dbReference type="InterPro" id="IPR000182">
    <property type="entry name" value="GNAT_dom"/>
</dbReference>
<accession>A0A9P5VJR7</accession>
<dbReference type="CDD" id="cd04301">
    <property type="entry name" value="NAT_SF"/>
    <property type="match status" value="1"/>
</dbReference>
<dbReference type="PROSITE" id="PS51186">
    <property type="entry name" value="GNAT"/>
    <property type="match status" value="1"/>
</dbReference>
<organism evidence="2 3">
    <name type="scientific">Podila minutissima</name>
    <dbReference type="NCBI Taxonomy" id="64525"/>
    <lineage>
        <taxon>Eukaryota</taxon>
        <taxon>Fungi</taxon>
        <taxon>Fungi incertae sedis</taxon>
        <taxon>Mucoromycota</taxon>
        <taxon>Mortierellomycotina</taxon>
        <taxon>Mortierellomycetes</taxon>
        <taxon>Mortierellales</taxon>
        <taxon>Mortierellaceae</taxon>
        <taxon>Podila</taxon>
    </lineage>
</organism>
<sequence>MALAKIRTPFKLVPATLDDVEAIGDISGDSFLNDTHTLMKAVWKGDNFHRQGFKDFLIDLFGNPRVDIVVAREGSDGSGKVLGSIIWAKRGYPENGQAQTSATPASPMADSQTMFPPPPPPVQLASPSSPLTVTELEQTTNNAMTHFTDLLMPPGTKCRIICGMSVAPAYQSQGIGSALMKWGTDRADEDGVFCWVSSSMSGWPAYAKAGFVEVGRLELKLDDYAQGVKRKLIEADGKEVEEEWGVYVWRWMRRDPIAKEQQK</sequence>
<dbReference type="Proteomes" id="UP000696485">
    <property type="component" value="Unassembled WGS sequence"/>
</dbReference>
<dbReference type="Pfam" id="PF13673">
    <property type="entry name" value="Acetyltransf_10"/>
    <property type="match status" value="1"/>
</dbReference>
<keyword evidence="3" id="KW-1185">Reference proteome</keyword>
<dbReference type="Gene3D" id="3.40.630.30">
    <property type="match status" value="1"/>
</dbReference>
<dbReference type="SUPFAM" id="SSF55729">
    <property type="entry name" value="Acyl-CoA N-acyltransferases (Nat)"/>
    <property type="match status" value="1"/>
</dbReference>
<feature type="domain" description="N-acetyltransferase" evidence="1">
    <location>
        <begin position="161"/>
        <end position="234"/>
    </location>
</feature>
<dbReference type="EMBL" id="JAAAUY010000621">
    <property type="protein sequence ID" value="KAF9327857.1"/>
    <property type="molecule type" value="Genomic_DNA"/>
</dbReference>
<dbReference type="PANTHER" id="PTHR42791:SF16">
    <property type="entry name" value="N-ACETYLTRANSFERASE DOMAIN-CONTAINING PROTEIN"/>
    <property type="match status" value="1"/>
</dbReference>
<name>A0A9P5VJR7_9FUNG</name>
<gene>
    <name evidence="2" type="ORF">BG006_008903</name>
</gene>
<reference evidence="2" key="1">
    <citation type="journal article" date="2020" name="Fungal Divers.">
        <title>Resolving the Mortierellaceae phylogeny through synthesis of multi-gene phylogenetics and phylogenomics.</title>
        <authorList>
            <person name="Vandepol N."/>
            <person name="Liber J."/>
            <person name="Desiro A."/>
            <person name="Na H."/>
            <person name="Kennedy M."/>
            <person name="Barry K."/>
            <person name="Grigoriev I.V."/>
            <person name="Miller A.N."/>
            <person name="O'Donnell K."/>
            <person name="Stajich J.E."/>
            <person name="Bonito G."/>
        </authorList>
    </citation>
    <scope>NUCLEOTIDE SEQUENCE</scope>
    <source>
        <strain evidence="2">NVP1</strain>
    </source>
</reference>
<protein>
    <recommendedName>
        <fullName evidence="1">N-acetyltransferase domain-containing protein</fullName>
    </recommendedName>
</protein>
<dbReference type="PANTHER" id="PTHR42791">
    <property type="entry name" value="GNAT FAMILY ACETYLTRANSFERASE"/>
    <property type="match status" value="1"/>
</dbReference>
<dbReference type="GO" id="GO:0016747">
    <property type="term" value="F:acyltransferase activity, transferring groups other than amino-acyl groups"/>
    <property type="evidence" value="ECO:0007669"/>
    <property type="project" value="InterPro"/>
</dbReference>